<dbReference type="SUPFAM" id="SSF53474">
    <property type="entry name" value="alpha/beta-Hydrolases"/>
    <property type="match status" value="1"/>
</dbReference>
<keyword evidence="4" id="KW-0121">Carboxypeptidase</keyword>
<keyword evidence="12 20" id="KW-0472">Membrane</keyword>
<feature type="compositionally biased region" description="Low complexity" evidence="19">
    <location>
        <begin position="291"/>
        <end position="306"/>
    </location>
</feature>
<dbReference type="Gene3D" id="3.40.50.1820">
    <property type="entry name" value="alpha/beta hydrolase"/>
    <property type="match status" value="1"/>
</dbReference>
<comment type="similarity">
    <text evidence="3">Belongs to the peptidase S10 family.</text>
</comment>
<keyword evidence="8 21" id="KW-0732">Signal</keyword>
<evidence type="ECO:0000256" key="7">
    <source>
        <dbReference type="ARBA" id="ARBA00022703"/>
    </source>
</evidence>
<keyword evidence="11" id="KW-0333">Golgi apparatus</keyword>
<feature type="signal peptide" evidence="21">
    <location>
        <begin position="1"/>
        <end position="29"/>
    </location>
</feature>
<evidence type="ECO:0000256" key="15">
    <source>
        <dbReference type="ARBA" id="ARBA00038895"/>
    </source>
</evidence>
<dbReference type="PANTHER" id="PTHR11802:SF190">
    <property type="entry name" value="PHEROMONE-PROCESSING CARBOXYPEPTIDASE KEX1"/>
    <property type="match status" value="1"/>
</dbReference>
<evidence type="ECO:0000256" key="4">
    <source>
        <dbReference type="ARBA" id="ARBA00022645"/>
    </source>
</evidence>
<gene>
    <name evidence="22" type="ORF">PPNO1_LOCUS1984</name>
</gene>
<evidence type="ECO:0000256" key="18">
    <source>
        <dbReference type="ARBA" id="ARBA00042717"/>
    </source>
</evidence>
<evidence type="ECO:0000313" key="23">
    <source>
        <dbReference type="Proteomes" id="UP000838763"/>
    </source>
</evidence>
<dbReference type="Pfam" id="PF00450">
    <property type="entry name" value="Peptidase_S10"/>
    <property type="match status" value="2"/>
</dbReference>
<keyword evidence="6 20" id="KW-0812">Transmembrane</keyword>
<evidence type="ECO:0000256" key="1">
    <source>
        <dbReference type="ARBA" id="ARBA00001003"/>
    </source>
</evidence>
<evidence type="ECO:0000256" key="8">
    <source>
        <dbReference type="ARBA" id="ARBA00022729"/>
    </source>
</evidence>
<evidence type="ECO:0000256" key="9">
    <source>
        <dbReference type="ARBA" id="ARBA00022801"/>
    </source>
</evidence>
<name>A0A9P1M8H9_9PEZI</name>
<dbReference type="OrthoDB" id="443318at2759"/>
<feature type="compositionally biased region" description="Basic and acidic residues" evidence="19">
    <location>
        <begin position="536"/>
        <end position="545"/>
    </location>
</feature>
<evidence type="ECO:0000313" key="22">
    <source>
        <dbReference type="EMBL" id="CAI4212218.1"/>
    </source>
</evidence>
<evidence type="ECO:0000256" key="19">
    <source>
        <dbReference type="SAM" id="MobiDB-lite"/>
    </source>
</evidence>
<comment type="caution">
    <text evidence="22">The sequence shown here is derived from an EMBL/GenBank/DDBJ whole genome shotgun (WGS) entry which is preliminary data.</text>
</comment>
<evidence type="ECO:0000256" key="5">
    <source>
        <dbReference type="ARBA" id="ARBA00022670"/>
    </source>
</evidence>
<evidence type="ECO:0000256" key="3">
    <source>
        <dbReference type="ARBA" id="ARBA00009431"/>
    </source>
</evidence>
<evidence type="ECO:0000256" key="13">
    <source>
        <dbReference type="ARBA" id="ARBA00023180"/>
    </source>
</evidence>
<dbReference type="GO" id="GO:0005802">
    <property type="term" value="C:trans-Golgi network"/>
    <property type="evidence" value="ECO:0007669"/>
    <property type="project" value="TreeGrafter"/>
</dbReference>
<dbReference type="PRINTS" id="PR00724">
    <property type="entry name" value="CRBOXYPTASEC"/>
</dbReference>
<feature type="chain" id="PRO_5040263111" description="Pheromone-processing carboxypeptidase KEX1" evidence="21">
    <location>
        <begin position="30"/>
        <end position="587"/>
    </location>
</feature>
<proteinExistence type="inferred from homology"/>
<keyword evidence="9" id="KW-0378">Hydrolase</keyword>
<comment type="subcellular location">
    <subcellularLocation>
        <location evidence="2">Golgi apparatus</location>
        <location evidence="2">trans-Golgi network membrane</location>
        <topology evidence="2">Single-pass type I membrane protein</topology>
    </subcellularLocation>
</comment>
<dbReference type="EMBL" id="CALLCH030000004">
    <property type="protein sequence ID" value="CAI4212218.1"/>
    <property type="molecule type" value="Genomic_DNA"/>
</dbReference>
<feature type="region of interest" description="Disordered" evidence="19">
    <location>
        <begin position="291"/>
        <end position="313"/>
    </location>
</feature>
<keyword evidence="5" id="KW-0645">Protease</keyword>
<evidence type="ECO:0000256" key="16">
    <source>
        <dbReference type="ARBA" id="ARBA00040403"/>
    </source>
</evidence>
<evidence type="ECO:0000256" key="14">
    <source>
        <dbReference type="ARBA" id="ARBA00037042"/>
    </source>
</evidence>
<accession>A0A9P1M8H9</accession>
<organism evidence="22 23">
    <name type="scientific">Parascedosporium putredinis</name>
    <dbReference type="NCBI Taxonomy" id="1442378"/>
    <lineage>
        <taxon>Eukaryota</taxon>
        <taxon>Fungi</taxon>
        <taxon>Dikarya</taxon>
        <taxon>Ascomycota</taxon>
        <taxon>Pezizomycotina</taxon>
        <taxon>Sordariomycetes</taxon>
        <taxon>Hypocreomycetidae</taxon>
        <taxon>Microascales</taxon>
        <taxon>Microascaceae</taxon>
        <taxon>Parascedosporium</taxon>
    </lineage>
</organism>
<dbReference type="Proteomes" id="UP000838763">
    <property type="component" value="Unassembled WGS sequence"/>
</dbReference>
<keyword evidence="13" id="KW-0325">Glycoprotein</keyword>
<feature type="transmembrane region" description="Helical" evidence="20">
    <location>
        <begin position="476"/>
        <end position="493"/>
    </location>
</feature>
<evidence type="ECO:0000256" key="10">
    <source>
        <dbReference type="ARBA" id="ARBA00022989"/>
    </source>
</evidence>
<dbReference type="EC" id="3.4.16.6" evidence="15"/>
<protein>
    <recommendedName>
        <fullName evidence="17">Pheromone-processing carboxypeptidase KEX1</fullName>
        <ecNumber evidence="15">3.4.16.6</ecNumber>
    </recommendedName>
    <alternativeName>
        <fullName evidence="18">Carboxypeptidase D</fullName>
    </alternativeName>
    <alternativeName>
        <fullName evidence="16">Pheromone-processing carboxypeptidase kex1</fullName>
    </alternativeName>
</protein>
<reference evidence="22" key="1">
    <citation type="submission" date="2022-11" db="EMBL/GenBank/DDBJ databases">
        <authorList>
            <person name="Scott C."/>
            <person name="Bruce N."/>
        </authorList>
    </citation>
    <scope>NUCLEOTIDE SEQUENCE</scope>
</reference>
<dbReference type="FunFam" id="3.40.50.1820:FF:000121">
    <property type="entry name" value="Carboxypeptidase D"/>
    <property type="match status" value="1"/>
</dbReference>
<comment type="catalytic activity">
    <reaction evidence="1">
        <text>Preferential release of a C-terminal arginine or lysine residue.</text>
        <dbReference type="EC" id="3.4.16.6"/>
    </reaction>
</comment>
<dbReference type="GO" id="GO:0006508">
    <property type="term" value="P:proteolysis"/>
    <property type="evidence" value="ECO:0007669"/>
    <property type="project" value="UniProtKB-KW"/>
</dbReference>
<evidence type="ECO:0000256" key="20">
    <source>
        <dbReference type="SAM" id="Phobius"/>
    </source>
</evidence>
<evidence type="ECO:0000256" key="17">
    <source>
        <dbReference type="ARBA" id="ARBA00040628"/>
    </source>
</evidence>
<evidence type="ECO:0000256" key="2">
    <source>
        <dbReference type="ARBA" id="ARBA00004393"/>
    </source>
</evidence>
<feature type="region of interest" description="Disordered" evidence="19">
    <location>
        <begin position="536"/>
        <end position="587"/>
    </location>
</feature>
<dbReference type="PANTHER" id="PTHR11802">
    <property type="entry name" value="SERINE PROTEASE FAMILY S10 SERINE CARBOXYPEPTIDASE"/>
    <property type="match status" value="1"/>
</dbReference>
<comment type="function">
    <text evidence="14">Protease with a carboxypeptidase B-like function involved in the C-terminal processing of the lysine and arginine residues from protein precursors. Promotes cell fusion and is involved in the programmed cell death.</text>
</comment>
<evidence type="ECO:0000256" key="12">
    <source>
        <dbReference type="ARBA" id="ARBA00023136"/>
    </source>
</evidence>
<keyword evidence="23" id="KW-1185">Reference proteome</keyword>
<keyword evidence="10 20" id="KW-1133">Transmembrane helix</keyword>
<sequence>MKSRPSASSALRRLGAALAAVALLPSMHAGHIEITPEDSGNLFFWHFQNQHIANKQRTVIWLNGGPGCSSEDGALMEVGPYRLNDDLTLSYNEGSWSEFANLLFVDNPVGTGYSFVSTDKYVTELTQMADQFVTFLEKYFTIFPEYEHDDLYFSGESYAGQHIPYIAKAILDRNKKPSTKVKWSLKGLLIGNGWMSPKEQYESYITFAYARGIIEKDSEQAKQLQQQWRICESRIATDPNRVDYSECESILRLILEYTADYNSKGQRQCYNMYDVRLKDLYSACGMNWPPTSSTSSPISGNTRSSTPCTSAPQGLRLGRVHRQRGPRLPQPRLPAAIRLLPEILTEVPVLLFSGADDLICNHMGTEAFLGNLEWNGGKGFEVTPGTWAPRRDWTFEGEIAGFWQEARNLTYVLFYNASHMVPYDQSRRSRDMLDRFMGGPQTSVTEPTKKPEAQAGEHEQAVQDAKWQAYRRSGEIVLFLAIVGFCVWGYYVWRERRRRQGYRGLDPNPGGPIGGAPAVADVEAGDFNESELDELHLETPTEGKSRYSIGVDSDDDDDDDHVNREKGKGGSMMRTRMALRRGKGEEM</sequence>
<feature type="region of interest" description="Disordered" evidence="19">
    <location>
        <begin position="434"/>
        <end position="460"/>
    </location>
</feature>
<dbReference type="GO" id="GO:0006915">
    <property type="term" value="P:apoptotic process"/>
    <property type="evidence" value="ECO:0007669"/>
    <property type="project" value="UniProtKB-KW"/>
</dbReference>
<dbReference type="AlphaFoldDB" id="A0A9P1M8H9"/>
<evidence type="ECO:0000256" key="21">
    <source>
        <dbReference type="SAM" id="SignalP"/>
    </source>
</evidence>
<keyword evidence="7" id="KW-0053">Apoptosis</keyword>
<dbReference type="InterPro" id="IPR029058">
    <property type="entry name" value="AB_hydrolase_fold"/>
</dbReference>
<dbReference type="InterPro" id="IPR001563">
    <property type="entry name" value="Peptidase_S10"/>
</dbReference>
<dbReference type="GO" id="GO:0004185">
    <property type="term" value="F:serine-type carboxypeptidase activity"/>
    <property type="evidence" value="ECO:0007669"/>
    <property type="project" value="UniProtKB-EC"/>
</dbReference>
<evidence type="ECO:0000256" key="11">
    <source>
        <dbReference type="ARBA" id="ARBA00023034"/>
    </source>
</evidence>
<evidence type="ECO:0000256" key="6">
    <source>
        <dbReference type="ARBA" id="ARBA00022692"/>
    </source>
</evidence>
<feature type="compositionally biased region" description="Basic and acidic residues" evidence="19">
    <location>
        <begin position="447"/>
        <end position="460"/>
    </location>
</feature>